<keyword evidence="8 9" id="KW-0472">Membrane</keyword>
<evidence type="ECO:0000256" key="1">
    <source>
        <dbReference type="ARBA" id="ARBA00004141"/>
    </source>
</evidence>
<feature type="transmembrane region" description="Helical" evidence="9">
    <location>
        <begin position="573"/>
        <end position="597"/>
    </location>
</feature>
<feature type="transmembrane region" description="Helical" evidence="9">
    <location>
        <begin position="723"/>
        <end position="749"/>
    </location>
</feature>
<evidence type="ECO:0000313" key="10">
    <source>
        <dbReference type="EMBL" id="OQD73249.1"/>
    </source>
</evidence>
<evidence type="ECO:0000313" key="11">
    <source>
        <dbReference type="Proteomes" id="UP000191522"/>
    </source>
</evidence>
<evidence type="ECO:0000256" key="6">
    <source>
        <dbReference type="ARBA" id="ARBA00022927"/>
    </source>
</evidence>
<feature type="transmembrane region" description="Helical" evidence="9">
    <location>
        <begin position="104"/>
        <end position="123"/>
    </location>
</feature>
<keyword evidence="6" id="KW-0653">Protein transport</keyword>
<evidence type="ECO:0000256" key="5">
    <source>
        <dbReference type="ARBA" id="ARBA00022856"/>
    </source>
</evidence>
<evidence type="ECO:0000256" key="8">
    <source>
        <dbReference type="ARBA" id="ARBA00023136"/>
    </source>
</evidence>
<keyword evidence="3" id="KW-0813">Transport</keyword>
<organism evidence="10 11">
    <name type="scientific">Penicillium decumbens</name>
    <dbReference type="NCBI Taxonomy" id="69771"/>
    <lineage>
        <taxon>Eukaryota</taxon>
        <taxon>Fungi</taxon>
        <taxon>Dikarya</taxon>
        <taxon>Ascomycota</taxon>
        <taxon>Pezizomycotina</taxon>
        <taxon>Eurotiomycetes</taxon>
        <taxon>Eurotiomycetidae</taxon>
        <taxon>Eurotiales</taxon>
        <taxon>Aspergillaceae</taxon>
        <taxon>Penicillium</taxon>
    </lineage>
</organism>
<feature type="transmembrane region" description="Helical" evidence="9">
    <location>
        <begin position="464"/>
        <end position="483"/>
    </location>
</feature>
<evidence type="ECO:0000256" key="9">
    <source>
        <dbReference type="SAM" id="Phobius"/>
    </source>
</evidence>
<dbReference type="GO" id="GO:0016020">
    <property type="term" value="C:membrane"/>
    <property type="evidence" value="ECO:0007669"/>
    <property type="project" value="UniProtKB-SubCell"/>
</dbReference>
<dbReference type="InterPro" id="IPR004813">
    <property type="entry name" value="OPT"/>
</dbReference>
<feature type="transmembrane region" description="Helical" evidence="9">
    <location>
        <begin position="342"/>
        <end position="359"/>
    </location>
</feature>
<feature type="transmembrane region" description="Helical" evidence="9">
    <location>
        <begin position="258"/>
        <end position="280"/>
    </location>
</feature>
<feature type="transmembrane region" description="Helical" evidence="9">
    <location>
        <begin position="642"/>
        <end position="662"/>
    </location>
</feature>
<comment type="caution">
    <text evidence="10">The sequence shown here is derived from an EMBL/GenBank/DDBJ whole genome shotgun (WGS) entry which is preliminary data.</text>
</comment>
<dbReference type="OrthoDB" id="9986677at2759"/>
<dbReference type="Pfam" id="PF03169">
    <property type="entry name" value="OPT"/>
    <property type="match status" value="1"/>
</dbReference>
<feature type="transmembrane region" description="Helical" evidence="9">
    <location>
        <begin position="408"/>
        <end position="431"/>
    </location>
</feature>
<gene>
    <name evidence="10" type="ORF">PENDEC_c016G05301</name>
</gene>
<comment type="similarity">
    <text evidence="2">Belongs to the oligopeptide OPT transporter family.</text>
</comment>
<feature type="transmembrane region" description="Helical" evidence="9">
    <location>
        <begin position="75"/>
        <end position="92"/>
    </location>
</feature>
<keyword evidence="5" id="KW-0571">Peptide transport</keyword>
<evidence type="ECO:0000256" key="2">
    <source>
        <dbReference type="ARBA" id="ARBA00008807"/>
    </source>
</evidence>
<protein>
    <submittedName>
        <fullName evidence="10">Uncharacterized protein</fullName>
    </submittedName>
</protein>
<feature type="transmembrane region" description="Helical" evidence="9">
    <location>
        <begin position="489"/>
        <end position="512"/>
    </location>
</feature>
<dbReference type="PANTHER" id="PTHR22601">
    <property type="entry name" value="ISP4 LIKE PROTEIN"/>
    <property type="match status" value="1"/>
</dbReference>
<proteinExistence type="inferred from homology"/>
<keyword evidence="7 9" id="KW-1133">Transmembrane helix</keyword>
<feature type="transmembrane region" description="Helical" evidence="9">
    <location>
        <begin position="197"/>
        <end position="217"/>
    </location>
</feature>
<dbReference type="NCBIfam" id="TIGR00728">
    <property type="entry name" value="OPT_sfam"/>
    <property type="match status" value="1"/>
</dbReference>
<evidence type="ECO:0000256" key="3">
    <source>
        <dbReference type="ARBA" id="ARBA00022448"/>
    </source>
</evidence>
<sequence>MSEVHSKLPESVISVPGHDAIDEKIAADVITTTDDAKVTTSSSSGAGDNGDVVIVTGADAATYLLPMRDDGDPALTFRSLVLASGLACFQAVMNQIYNFKPTKITIQGTFIVLVSYFVGRAWAKFLPRGDKFEARWRARGQDQSKLPMYIAILKFFNNGPWTLKEHAICSITATSASAAAEASQVFAAQELFYDMSLSPATVILGTISIGMFGYGLCGLMRPITVWHVDAVYWSSLPTVKVLQGLHWQDLKNSKPLRYFWYSFAAMSLYEIFPVYIFVWLNSVSIPCLASMKATGSKAAILTNIFGGASNNEGLGLFSFSFDWQYITSFQTSLPLPLQAHQAAGFVVCFIAMLGIYYGNGWNSRSLPFMSTKLLQANGKPYPTTKVFAGGVLDEAALIKYGLPKLAGAFAFAMFMANAAIGALIVHCFLFWGKDIYKAFKKAREGRYDDPHHTHMTKHYKEAPWWWYVVVLVISFVLGLIVVLKEGITLPVWAYIVSLLIGTIVAPFSTILFSRYGNGIATNNLSKMLAGLTIPGRPVGNMYFAAWSHSVIANAVSLSNDLKMGEYLKIPPRIMFLTQIWGTVLGGFINYAVMISIVRQNKAILVDGNGNSSWSGATLQAYNSNATAWALAPYLYKVGGQYAMVPLGIVIGVGAVIVHRIFYQFVPKIRGFDVADINMPQFIQYAGFIPYNQSQTCVIFSWTIIGFYVQYYLRNYHPRIFKDYSYLVTGAFDGASLTVLFILSFAVFGAGGPARPFPSWWE</sequence>
<dbReference type="Proteomes" id="UP000191522">
    <property type="component" value="Unassembled WGS sequence"/>
</dbReference>
<keyword evidence="11" id="KW-1185">Reference proteome</keyword>
<dbReference type="GO" id="GO:0015031">
    <property type="term" value="P:protein transport"/>
    <property type="evidence" value="ECO:0007669"/>
    <property type="project" value="UniProtKB-KW"/>
</dbReference>
<accession>A0A1V6P8C4</accession>
<keyword evidence="4 9" id="KW-0812">Transmembrane</keyword>
<evidence type="ECO:0000256" key="4">
    <source>
        <dbReference type="ARBA" id="ARBA00022692"/>
    </source>
</evidence>
<dbReference type="AlphaFoldDB" id="A0A1V6P8C4"/>
<comment type="subcellular location">
    <subcellularLocation>
        <location evidence="1">Membrane</location>
        <topology evidence="1">Multi-pass membrane protein</topology>
    </subcellularLocation>
</comment>
<dbReference type="GO" id="GO:0035673">
    <property type="term" value="F:oligopeptide transmembrane transporter activity"/>
    <property type="evidence" value="ECO:0007669"/>
    <property type="project" value="InterPro"/>
</dbReference>
<dbReference type="OMA" id="HCFLFWG"/>
<dbReference type="EMBL" id="MDYL01000016">
    <property type="protein sequence ID" value="OQD73249.1"/>
    <property type="molecule type" value="Genomic_DNA"/>
</dbReference>
<name>A0A1V6P8C4_PENDC</name>
<dbReference type="InterPro" id="IPR004648">
    <property type="entry name" value="Oligpept_transpt"/>
</dbReference>
<reference evidence="11" key="1">
    <citation type="journal article" date="2017" name="Nat. Microbiol.">
        <title>Global analysis of biosynthetic gene clusters reveals vast potential of secondary metabolite production in Penicillium species.</title>
        <authorList>
            <person name="Nielsen J.C."/>
            <person name="Grijseels S."/>
            <person name="Prigent S."/>
            <person name="Ji B."/>
            <person name="Dainat J."/>
            <person name="Nielsen K.F."/>
            <person name="Frisvad J.C."/>
            <person name="Workman M."/>
            <person name="Nielsen J."/>
        </authorList>
    </citation>
    <scope>NUCLEOTIDE SEQUENCE [LARGE SCALE GENOMIC DNA]</scope>
    <source>
        <strain evidence="11">IBT 11843</strain>
    </source>
</reference>
<evidence type="ECO:0000256" key="7">
    <source>
        <dbReference type="ARBA" id="ARBA00022989"/>
    </source>
</evidence>